<dbReference type="EMBL" id="AUZZ01006350">
    <property type="protein sequence ID" value="EQD46661.1"/>
    <property type="molecule type" value="Genomic_DNA"/>
</dbReference>
<reference evidence="1" key="1">
    <citation type="submission" date="2013-08" db="EMBL/GenBank/DDBJ databases">
        <authorList>
            <person name="Mendez C."/>
            <person name="Richter M."/>
            <person name="Ferrer M."/>
            <person name="Sanchez J."/>
        </authorList>
    </citation>
    <scope>NUCLEOTIDE SEQUENCE</scope>
</reference>
<gene>
    <name evidence="1" type="ORF">B2A_08808</name>
</gene>
<name>T0ZEU0_9ZZZZ</name>
<keyword evidence="1" id="KW-0675">Receptor</keyword>
<organism evidence="1">
    <name type="scientific">mine drainage metagenome</name>
    <dbReference type="NCBI Taxonomy" id="410659"/>
    <lineage>
        <taxon>unclassified sequences</taxon>
        <taxon>metagenomes</taxon>
        <taxon>ecological metagenomes</taxon>
    </lineage>
</organism>
<dbReference type="AlphaFoldDB" id="T0ZEU0"/>
<comment type="caution">
    <text evidence="1">The sequence shown here is derived from an EMBL/GenBank/DDBJ whole genome shotgun (WGS) entry which is preliminary data.</text>
</comment>
<feature type="non-terminal residue" evidence="1">
    <location>
        <position position="205"/>
    </location>
</feature>
<proteinExistence type="predicted"/>
<dbReference type="Gene3D" id="2.170.130.10">
    <property type="entry name" value="TonB-dependent receptor, plug domain"/>
    <property type="match status" value="1"/>
</dbReference>
<reference evidence="1" key="2">
    <citation type="journal article" date="2014" name="ISME J.">
        <title>Microbial stratification in low pH oxic and suboxic macroscopic growths along an acid mine drainage.</title>
        <authorList>
            <person name="Mendez-Garcia C."/>
            <person name="Mesa V."/>
            <person name="Sprenger R.R."/>
            <person name="Richter M."/>
            <person name="Diez M.S."/>
            <person name="Solano J."/>
            <person name="Bargiela R."/>
            <person name="Golyshina O.V."/>
            <person name="Manteca A."/>
            <person name="Ramos J.L."/>
            <person name="Gallego J.R."/>
            <person name="Llorente I."/>
            <person name="Martins Dos Santos V.A."/>
            <person name="Jensen O.N."/>
            <person name="Pelaez A.I."/>
            <person name="Sanchez J."/>
            <person name="Ferrer M."/>
        </authorList>
    </citation>
    <scope>NUCLEOTIDE SEQUENCE</scope>
</reference>
<protein>
    <submittedName>
        <fullName evidence="1">TonB-dependent outer membrane receptor</fullName>
    </submittedName>
</protein>
<dbReference type="SUPFAM" id="SSF56935">
    <property type="entry name" value="Porins"/>
    <property type="match status" value="1"/>
</dbReference>
<sequence length="205" mass="21504">MNHRVRIAVQLILSPVLLTGTIAAHAASSPAPVAPARDPIAQPAPAPIHNFPSVLNSVTIQGYRDFTSQVLTPKQLRNASQPAESVTRSMISLFGPDAGGTQALTALPNVYVSGTDNFSATGRQQISIRGIKVGYNSIPGDLETNAITAEFDGVPLNSLSQGTGWHSVEIPLGVLMSGENVIVGPGNPSERWYNSLGGTIDFIPV</sequence>
<evidence type="ECO:0000313" key="1">
    <source>
        <dbReference type="EMBL" id="EQD46661.1"/>
    </source>
</evidence>
<dbReference type="InterPro" id="IPR037066">
    <property type="entry name" value="Plug_dom_sf"/>
</dbReference>
<accession>T0ZEU0</accession>